<gene>
    <name evidence="1" type="ORF">UY3_14851</name>
</gene>
<dbReference type="Proteomes" id="UP000031443">
    <property type="component" value="Unassembled WGS sequence"/>
</dbReference>
<name>M7BIK9_CHEMY</name>
<sequence length="108" mass="11489">MGQCNGDRCWEPCTLEIGISSWNWCACGALGGPLDRPSIAPPQGRLDWRSRDPPKCPMLATPMVRAVSCSDADESFDGDFNAHNGLSHGFAMGPVSGALCYGSEQNGK</sequence>
<organism evidence="1 2">
    <name type="scientific">Chelonia mydas</name>
    <name type="common">Green sea-turtle</name>
    <name type="synonym">Chelonia agassizi</name>
    <dbReference type="NCBI Taxonomy" id="8469"/>
    <lineage>
        <taxon>Eukaryota</taxon>
        <taxon>Metazoa</taxon>
        <taxon>Chordata</taxon>
        <taxon>Craniata</taxon>
        <taxon>Vertebrata</taxon>
        <taxon>Euteleostomi</taxon>
        <taxon>Archelosauria</taxon>
        <taxon>Testudinata</taxon>
        <taxon>Testudines</taxon>
        <taxon>Cryptodira</taxon>
        <taxon>Durocryptodira</taxon>
        <taxon>Americhelydia</taxon>
        <taxon>Chelonioidea</taxon>
        <taxon>Cheloniidae</taxon>
        <taxon>Chelonia</taxon>
    </lineage>
</organism>
<protein>
    <submittedName>
        <fullName evidence="1">Uncharacterized protein</fullName>
    </submittedName>
</protein>
<evidence type="ECO:0000313" key="2">
    <source>
        <dbReference type="Proteomes" id="UP000031443"/>
    </source>
</evidence>
<keyword evidence="2" id="KW-1185">Reference proteome</keyword>
<dbReference type="AlphaFoldDB" id="M7BIK9"/>
<proteinExistence type="predicted"/>
<dbReference type="EMBL" id="KB565341">
    <property type="protein sequence ID" value="EMP28082.1"/>
    <property type="molecule type" value="Genomic_DNA"/>
</dbReference>
<accession>M7BIK9</accession>
<evidence type="ECO:0000313" key="1">
    <source>
        <dbReference type="EMBL" id="EMP28082.1"/>
    </source>
</evidence>
<reference evidence="2" key="1">
    <citation type="journal article" date="2013" name="Nat. Genet.">
        <title>The draft genomes of soft-shell turtle and green sea turtle yield insights into the development and evolution of the turtle-specific body plan.</title>
        <authorList>
            <person name="Wang Z."/>
            <person name="Pascual-Anaya J."/>
            <person name="Zadissa A."/>
            <person name="Li W."/>
            <person name="Niimura Y."/>
            <person name="Huang Z."/>
            <person name="Li C."/>
            <person name="White S."/>
            <person name="Xiong Z."/>
            <person name="Fang D."/>
            <person name="Wang B."/>
            <person name="Ming Y."/>
            <person name="Chen Y."/>
            <person name="Zheng Y."/>
            <person name="Kuraku S."/>
            <person name="Pignatelli M."/>
            <person name="Herrero J."/>
            <person name="Beal K."/>
            <person name="Nozawa M."/>
            <person name="Li Q."/>
            <person name="Wang J."/>
            <person name="Zhang H."/>
            <person name="Yu L."/>
            <person name="Shigenobu S."/>
            <person name="Wang J."/>
            <person name="Liu J."/>
            <person name="Flicek P."/>
            <person name="Searle S."/>
            <person name="Wang J."/>
            <person name="Kuratani S."/>
            <person name="Yin Y."/>
            <person name="Aken B."/>
            <person name="Zhang G."/>
            <person name="Irie N."/>
        </authorList>
    </citation>
    <scope>NUCLEOTIDE SEQUENCE [LARGE SCALE GENOMIC DNA]</scope>
</reference>